<evidence type="ECO:0000256" key="5">
    <source>
        <dbReference type="ARBA" id="ARBA00022984"/>
    </source>
</evidence>
<dbReference type="PROSITE" id="PS52029">
    <property type="entry name" value="LD_TPASE"/>
    <property type="match status" value="1"/>
</dbReference>
<keyword evidence="3" id="KW-0808">Transferase</keyword>
<keyword evidence="4 7" id="KW-0133">Cell shape</keyword>
<dbReference type="InterPro" id="IPR005490">
    <property type="entry name" value="LD_TPept_cat_dom"/>
</dbReference>
<dbReference type="PANTHER" id="PTHR41533">
    <property type="entry name" value="L,D-TRANSPEPTIDASE HI_1667-RELATED"/>
    <property type="match status" value="1"/>
</dbReference>
<dbReference type="RefSeq" id="WP_341671804.1">
    <property type="nucleotide sequence ID" value="NZ_JBBYHV010000001.1"/>
</dbReference>
<dbReference type="Gene3D" id="2.40.440.10">
    <property type="entry name" value="L,D-transpeptidase catalytic domain-like"/>
    <property type="match status" value="1"/>
</dbReference>
<feature type="active site" description="Nucleophile" evidence="7">
    <location>
        <position position="297"/>
    </location>
</feature>
<comment type="similarity">
    <text evidence="2">Belongs to the YkuD family.</text>
</comment>
<evidence type="ECO:0000313" key="11">
    <source>
        <dbReference type="Proteomes" id="UP001497045"/>
    </source>
</evidence>
<keyword evidence="8" id="KW-0732">Signal</keyword>
<evidence type="ECO:0000256" key="4">
    <source>
        <dbReference type="ARBA" id="ARBA00022960"/>
    </source>
</evidence>
<dbReference type="InterPro" id="IPR038063">
    <property type="entry name" value="Transpep_catalytic_dom"/>
</dbReference>
<evidence type="ECO:0000256" key="1">
    <source>
        <dbReference type="ARBA" id="ARBA00004752"/>
    </source>
</evidence>
<dbReference type="PANTHER" id="PTHR41533:SF2">
    <property type="entry name" value="BLR7131 PROTEIN"/>
    <property type="match status" value="1"/>
</dbReference>
<proteinExistence type="inferred from homology"/>
<keyword evidence="5 7" id="KW-0573">Peptidoglycan synthesis</keyword>
<feature type="chain" id="PRO_5047378186" evidence="8">
    <location>
        <begin position="24"/>
        <end position="407"/>
    </location>
</feature>
<comment type="caution">
    <text evidence="10">The sequence shown here is derived from an EMBL/GenBank/DDBJ whole genome shotgun (WGS) entry which is preliminary data.</text>
</comment>
<organism evidence="10 11">
    <name type="scientific">Aurantiacibacter gilvus</name>
    <dbReference type="NCBI Taxonomy" id="3139141"/>
    <lineage>
        <taxon>Bacteria</taxon>
        <taxon>Pseudomonadati</taxon>
        <taxon>Pseudomonadota</taxon>
        <taxon>Alphaproteobacteria</taxon>
        <taxon>Sphingomonadales</taxon>
        <taxon>Erythrobacteraceae</taxon>
        <taxon>Aurantiacibacter</taxon>
    </lineage>
</organism>
<sequence>MLKVLGAFGAALSLAICATPAAAQEWTPFKITGLYRSVTAASNEGLPRLSTDALVAAISTSDPEAIDAAANDLALRLARMHLLGAAGQSERRGWHIVDTDARLPLEEMLATAVRQNRLSIFYAGLRPKAREYALLRSAYAAETDPERRETIARNMERWRWLPRDLGDTYVFVNAARFEADLYREGEHVGTWRVIVGTTRTPTPVFQATIEGVVLNPWWEVPASIARESVAALVRNNPATARARGYVYENGRYRQRPGPNNALGQMKLVMPNPYSVYMHDTPNRDLFDREVRSFSHGCIRTGDAIGYATTLLEGVATREEVDAILATGQTRTLSIAEPMPVYITYFTAVSDGMGGVAILDDIYNRDRNIRVSARGGQGGPAARAALAAWPLLDSASASPQNPDGDCGS</sequence>
<dbReference type="SUPFAM" id="SSF141523">
    <property type="entry name" value="L,D-transpeptidase catalytic domain-like"/>
    <property type="match status" value="1"/>
</dbReference>
<dbReference type="Proteomes" id="UP001497045">
    <property type="component" value="Unassembled WGS sequence"/>
</dbReference>
<name>A0ABU9IA26_9SPHN</name>
<gene>
    <name evidence="10" type="ORF">AAEO60_01155</name>
</gene>
<dbReference type="EMBL" id="JBBYHV010000001">
    <property type="protein sequence ID" value="MEL1249272.1"/>
    <property type="molecule type" value="Genomic_DNA"/>
</dbReference>
<evidence type="ECO:0000256" key="7">
    <source>
        <dbReference type="PROSITE-ProRule" id="PRU01373"/>
    </source>
</evidence>
<evidence type="ECO:0000256" key="3">
    <source>
        <dbReference type="ARBA" id="ARBA00022679"/>
    </source>
</evidence>
<dbReference type="CDD" id="cd16913">
    <property type="entry name" value="YkuD_like"/>
    <property type="match status" value="1"/>
</dbReference>
<accession>A0ABU9IA26</accession>
<comment type="pathway">
    <text evidence="1 7">Cell wall biogenesis; peptidoglycan biosynthesis.</text>
</comment>
<evidence type="ECO:0000259" key="9">
    <source>
        <dbReference type="PROSITE" id="PS52029"/>
    </source>
</evidence>
<evidence type="ECO:0000256" key="8">
    <source>
        <dbReference type="SAM" id="SignalP"/>
    </source>
</evidence>
<protein>
    <submittedName>
        <fullName evidence="10">L,D-transpeptidase family protein</fullName>
    </submittedName>
</protein>
<dbReference type="InterPro" id="IPR052905">
    <property type="entry name" value="LD-transpeptidase_YkuD-like"/>
</dbReference>
<keyword evidence="11" id="KW-1185">Reference proteome</keyword>
<keyword evidence="6 7" id="KW-0961">Cell wall biogenesis/degradation</keyword>
<feature type="active site" description="Proton donor/acceptor" evidence="7">
    <location>
        <position position="278"/>
    </location>
</feature>
<dbReference type="Pfam" id="PF03734">
    <property type="entry name" value="YkuD"/>
    <property type="match status" value="1"/>
</dbReference>
<feature type="signal peptide" evidence="8">
    <location>
        <begin position="1"/>
        <end position="23"/>
    </location>
</feature>
<reference evidence="10 11" key="1">
    <citation type="submission" date="2024-04" db="EMBL/GenBank/DDBJ databases">
        <title>Aurantiacibacter sp. DGU6 16S ribosomal RNA gene Genome sequencing and assembly.</title>
        <authorList>
            <person name="Park S."/>
        </authorList>
    </citation>
    <scope>NUCLEOTIDE SEQUENCE [LARGE SCALE GENOMIC DNA]</scope>
    <source>
        <strain evidence="10 11">DGU6</strain>
    </source>
</reference>
<evidence type="ECO:0000313" key="10">
    <source>
        <dbReference type="EMBL" id="MEL1249272.1"/>
    </source>
</evidence>
<feature type="domain" description="L,D-TPase catalytic" evidence="9">
    <location>
        <begin position="168"/>
        <end position="323"/>
    </location>
</feature>
<evidence type="ECO:0000256" key="2">
    <source>
        <dbReference type="ARBA" id="ARBA00005992"/>
    </source>
</evidence>
<evidence type="ECO:0000256" key="6">
    <source>
        <dbReference type="ARBA" id="ARBA00023316"/>
    </source>
</evidence>